<proteinExistence type="predicted"/>
<dbReference type="AlphaFoldDB" id="A0A9P8Q691"/>
<reference evidence="1" key="1">
    <citation type="journal article" date="2021" name="Open Biol.">
        <title>Shared evolutionary footprints suggest mitochondrial oxidative damage underlies multiple complex I losses in fungi.</title>
        <authorList>
            <person name="Schikora-Tamarit M.A."/>
            <person name="Marcet-Houben M."/>
            <person name="Nosek J."/>
            <person name="Gabaldon T."/>
        </authorList>
    </citation>
    <scope>NUCLEOTIDE SEQUENCE</scope>
    <source>
        <strain evidence="1">CBS2887</strain>
    </source>
</reference>
<accession>A0A9P8Q691</accession>
<name>A0A9P8Q691_WICPI</name>
<comment type="caution">
    <text evidence="1">The sequence shown here is derived from an EMBL/GenBank/DDBJ whole genome shotgun (WGS) entry which is preliminary data.</text>
</comment>
<gene>
    <name evidence="1" type="ORF">WICPIJ_005141</name>
</gene>
<reference evidence="1" key="2">
    <citation type="submission" date="2021-01" db="EMBL/GenBank/DDBJ databases">
        <authorList>
            <person name="Schikora-Tamarit M.A."/>
        </authorList>
    </citation>
    <scope>NUCLEOTIDE SEQUENCE</scope>
    <source>
        <strain evidence="1">CBS2887</strain>
    </source>
</reference>
<dbReference type="EMBL" id="JAEUBG010002887">
    <property type="protein sequence ID" value="KAH3683880.1"/>
    <property type="molecule type" value="Genomic_DNA"/>
</dbReference>
<sequence>MIVFMDLQFQLPNQPQPKRHVTVGIRITACAISDSSSVRINTLTVGTKLEIFVVRPNAETGAERVAELETLTIDKGSSSSITASLMLATEVVAVETLDICFGPMLSSPSAKS</sequence>
<organism evidence="1 2">
    <name type="scientific">Wickerhamomyces pijperi</name>
    <name type="common">Yeast</name>
    <name type="synonym">Pichia pijperi</name>
    <dbReference type="NCBI Taxonomy" id="599730"/>
    <lineage>
        <taxon>Eukaryota</taxon>
        <taxon>Fungi</taxon>
        <taxon>Dikarya</taxon>
        <taxon>Ascomycota</taxon>
        <taxon>Saccharomycotina</taxon>
        <taxon>Saccharomycetes</taxon>
        <taxon>Phaffomycetales</taxon>
        <taxon>Wickerhamomycetaceae</taxon>
        <taxon>Wickerhamomyces</taxon>
    </lineage>
</organism>
<keyword evidence="2" id="KW-1185">Reference proteome</keyword>
<evidence type="ECO:0000313" key="2">
    <source>
        <dbReference type="Proteomes" id="UP000774326"/>
    </source>
</evidence>
<evidence type="ECO:0000313" key="1">
    <source>
        <dbReference type="EMBL" id="KAH3683880.1"/>
    </source>
</evidence>
<dbReference type="Proteomes" id="UP000774326">
    <property type="component" value="Unassembled WGS sequence"/>
</dbReference>
<protein>
    <submittedName>
        <fullName evidence="1">Uncharacterized protein</fullName>
    </submittedName>
</protein>